<protein>
    <submittedName>
        <fullName evidence="4">F-box domain-containing protein</fullName>
    </submittedName>
</protein>
<keyword evidence="3" id="KW-1185">Reference proteome</keyword>
<name>A0A1I8B862_MELHA</name>
<feature type="region of interest" description="Disordered" evidence="1">
    <location>
        <begin position="264"/>
        <end position="300"/>
    </location>
</feature>
<dbReference type="InterPro" id="IPR001810">
    <property type="entry name" value="F-box_dom"/>
</dbReference>
<dbReference type="WBParaSite" id="MhA1_Contig1535.frz3.gene11">
    <property type="protein sequence ID" value="MhA1_Contig1535.frz3.gene11"/>
    <property type="gene ID" value="MhA1_Contig1535.frz3.gene11"/>
</dbReference>
<dbReference type="AlphaFoldDB" id="A0A1I8B862"/>
<dbReference type="PROSITE" id="PS50181">
    <property type="entry name" value="FBOX"/>
    <property type="match status" value="1"/>
</dbReference>
<reference evidence="4" key="1">
    <citation type="submission" date="2016-11" db="UniProtKB">
        <authorList>
            <consortium name="WormBaseParasite"/>
        </authorList>
    </citation>
    <scope>IDENTIFICATION</scope>
</reference>
<evidence type="ECO:0000313" key="4">
    <source>
        <dbReference type="WBParaSite" id="MhA1_Contig1535.frz3.gene11"/>
    </source>
</evidence>
<evidence type="ECO:0000313" key="3">
    <source>
        <dbReference type="Proteomes" id="UP000095281"/>
    </source>
</evidence>
<proteinExistence type="predicted"/>
<organism evidence="3 4">
    <name type="scientific">Meloidogyne hapla</name>
    <name type="common">Root-knot nematode worm</name>
    <dbReference type="NCBI Taxonomy" id="6305"/>
    <lineage>
        <taxon>Eukaryota</taxon>
        <taxon>Metazoa</taxon>
        <taxon>Ecdysozoa</taxon>
        <taxon>Nematoda</taxon>
        <taxon>Chromadorea</taxon>
        <taxon>Rhabditida</taxon>
        <taxon>Tylenchina</taxon>
        <taxon>Tylenchomorpha</taxon>
        <taxon>Tylenchoidea</taxon>
        <taxon>Meloidogynidae</taxon>
        <taxon>Meloidogyninae</taxon>
        <taxon>Meloidogyne</taxon>
    </lineage>
</organism>
<feature type="domain" description="F-box" evidence="2">
    <location>
        <begin position="1"/>
        <end position="48"/>
    </location>
</feature>
<accession>A0A1I8B862</accession>
<evidence type="ECO:0000256" key="1">
    <source>
        <dbReference type="SAM" id="MobiDB-lite"/>
    </source>
</evidence>
<sequence>MFPNEIYMKILKYIPYENLYGNIRLVNHQFSQIASEIIEKYDLGWILIFIDYHRPLLQCDPPAFIKVERIYFYCDQITAELVTFLQRMKKVISSCRVDIDELDFFISVLERSNISLDVFFDALPTPCYRFWIDQAYCFSSNKFFSSSYVLRCINLNIQEFDDGSDYESLINFLFAEPKITRSINLVEYSNDCVYKLFDNIKKRAIEKFEVENKLKIHYFNESTFVFYSSKSDWEERKEEILAENNNGNDIDQSRFTKIFIEMEEESENKDEEEEEFKSEEEDIVNDEDYFSTDENEDEEG</sequence>
<evidence type="ECO:0000259" key="2">
    <source>
        <dbReference type="PROSITE" id="PS50181"/>
    </source>
</evidence>
<dbReference type="Proteomes" id="UP000095281">
    <property type="component" value="Unplaced"/>
</dbReference>